<reference evidence="1 2" key="1">
    <citation type="submission" date="2023-02" db="EMBL/GenBank/DDBJ databases">
        <title>LHISI_Scaffold_Assembly.</title>
        <authorList>
            <person name="Stuart O.P."/>
            <person name="Cleave R."/>
            <person name="Magrath M.J.L."/>
            <person name="Mikheyev A.S."/>
        </authorList>
    </citation>
    <scope>NUCLEOTIDE SEQUENCE [LARGE SCALE GENOMIC DNA]</scope>
    <source>
        <strain evidence="1">Daus_M_001</strain>
        <tissue evidence="1">Leg muscle</tissue>
    </source>
</reference>
<organism evidence="1 2">
    <name type="scientific">Dryococelus australis</name>
    <dbReference type="NCBI Taxonomy" id="614101"/>
    <lineage>
        <taxon>Eukaryota</taxon>
        <taxon>Metazoa</taxon>
        <taxon>Ecdysozoa</taxon>
        <taxon>Arthropoda</taxon>
        <taxon>Hexapoda</taxon>
        <taxon>Insecta</taxon>
        <taxon>Pterygota</taxon>
        <taxon>Neoptera</taxon>
        <taxon>Polyneoptera</taxon>
        <taxon>Phasmatodea</taxon>
        <taxon>Verophasmatodea</taxon>
        <taxon>Anareolatae</taxon>
        <taxon>Phasmatidae</taxon>
        <taxon>Eurycanthinae</taxon>
        <taxon>Dryococelus</taxon>
    </lineage>
</organism>
<comment type="caution">
    <text evidence="1">The sequence shown here is derived from an EMBL/GenBank/DDBJ whole genome shotgun (WGS) entry which is preliminary data.</text>
</comment>
<evidence type="ECO:0000313" key="2">
    <source>
        <dbReference type="Proteomes" id="UP001159363"/>
    </source>
</evidence>
<gene>
    <name evidence="1" type="ORF">PR048_000642</name>
</gene>
<dbReference type="Proteomes" id="UP001159363">
    <property type="component" value="Chromosome 1"/>
</dbReference>
<protein>
    <recommendedName>
        <fullName evidence="3">Reverse transcriptase</fullName>
    </recommendedName>
</protein>
<proteinExistence type="predicted"/>
<evidence type="ECO:0000313" key="1">
    <source>
        <dbReference type="EMBL" id="KAJ8895317.1"/>
    </source>
</evidence>
<dbReference type="Gene3D" id="3.30.70.1820">
    <property type="entry name" value="L1 transposable element, RRM domain"/>
    <property type="match status" value="1"/>
</dbReference>
<sequence length="318" mass="36949">MTAKQIEMRQLEQLVQGQSQKQSFVNLRKLSFNLEETNKLREDLRKIEESLRKAKPEQFLAQDELEQYQRRSNLRVFGVPESEKEDTDSLVLDVVHNKLQLPHVNIIEIDRSHRVGAKKTSVPHAKRFLAKSGVTIREDLAMERPALLNVAIGKYGLHNVWTADGRIVVKSGARHFQISRSEELKTADPATRGFQRVPPPQLTLRRALATLFLPILTVYRLVAHINSESLMRHIDELNSDAALMQWHEINVIDTLDEKIFRFSQMITDLYNRTVPLRTRRLTKPLAPWLTNDTVQLMRKRENAYSRYKRDIRTNVPCS</sequence>
<accession>A0ABQ9IF85</accession>
<dbReference type="EMBL" id="JARBHB010000001">
    <property type="protein sequence ID" value="KAJ8895317.1"/>
    <property type="molecule type" value="Genomic_DNA"/>
</dbReference>
<keyword evidence="2" id="KW-1185">Reference proteome</keyword>
<evidence type="ECO:0008006" key="3">
    <source>
        <dbReference type="Google" id="ProtNLM"/>
    </source>
</evidence>
<name>A0ABQ9IF85_9NEOP</name>